<sequence length="168" mass="18519">MSKLVDGEGSLGPHPEMDIQACVDVDLQGLEEMYISINFAYLDFVIPVNCTFTYNAQLCECSIDTFLDETFDVDIPCLKWNCNEVVPELLKPYVADESCECFAETDNGTVSAVESAMTFFSALQDITPEVTTELQAWSTAFAKTKLTGSATIFLALSAVFLFQSDGER</sequence>
<comment type="caution">
    <text evidence="1">The sequence shown here is derived from an EMBL/GenBank/DDBJ whole genome shotgun (WGS) entry which is preliminary data.</text>
</comment>
<dbReference type="EMBL" id="JAGRRH010000014">
    <property type="protein sequence ID" value="KAG7358701.1"/>
    <property type="molecule type" value="Genomic_DNA"/>
</dbReference>
<evidence type="ECO:0000313" key="2">
    <source>
        <dbReference type="Proteomes" id="UP000693970"/>
    </source>
</evidence>
<dbReference type="AlphaFoldDB" id="A0A9K3LCE6"/>
<accession>A0A9K3LCE6</accession>
<evidence type="ECO:0000313" key="1">
    <source>
        <dbReference type="EMBL" id="KAG7358701.1"/>
    </source>
</evidence>
<reference evidence="1" key="2">
    <citation type="submission" date="2021-04" db="EMBL/GenBank/DDBJ databases">
        <authorList>
            <person name="Podell S."/>
        </authorList>
    </citation>
    <scope>NUCLEOTIDE SEQUENCE</scope>
    <source>
        <strain evidence="1">Hildebrandi</strain>
    </source>
</reference>
<organism evidence="1 2">
    <name type="scientific">Nitzschia inconspicua</name>
    <dbReference type="NCBI Taxonomy" id="303405"/>
    <lineage>
        <taxon>Eukaryota</taxon>
        <taxon>Sar</taxon>
        <taxon>Stramenopiles</taxon>
        <taxon>Ochrophyta</taxon>
        <taxon>Bacillariophyta</taxon>
        <taxon>Bacillariophyceae</taxon>
        <taxon>Bacillariophycidae</taxon>
        <taxon>Bacillariales</taxon>
        <taxon>Bacillariaceae</taxon>
        <taxon>Nitzschia</taxon>
    </lineage>
</organism>
<reference evidence="1" key="1">
    <citation type="journal article" date="2021" name="Sci. Rep.">
        <title>Diploid genomic architecture of Nitzschia inconspicua, an elite biomass production diatom.</title>
        <authorList>
            <person name="Oliver A."/>
            <person name="Podell S."/>
            <person name="Pinowska A."/>
            <person name="Traller J.C."/>
            <person name="Smith S.R."/>
            <person name="McClure R."/>
            <person name="Beliaev A."/>
            <person name="Bohutskyi P."/>
            <person name="Hill E.A."/>
            <person name="Rabines A."/>
            <person name="Zheng H."/>
            <person name="Allen L.Z."/>
            <person name="Kuo A."/>
            <person name="Grigoriev I.V."/>
            <person name="Allen A.E."/>
            <person name="Hazlebeck D."/>
            <person name="Allen E.E."/>
        </authorList>
    </citation>
    <scope>NUCLEOTIDE SEQUENCE</scope>
    <source>
        <strain evidence="1">Hildebrandi</strain>
    </source>
</reference>
<keyword evidence="2" id="KW-1185">Reference proteome</keyword>
<protein>
    <submittedName>
        <fullName evidence="1">Uncharacterized protein</fullName>
    </submittedName>
</protein>
<proteinExistence type="predicted"/>
<gene>
    <name evidence="1" type="ORF">IV203_015290</name>
</gene>
<name>A0A9K3LCE6_9STRA</name>
<dbReference type="Proteomes" id="UP000693970">
    <property type="component" value="Unassembled WGS sequence"/>
</dbReference>